<evidence type="ECO:0000259" key="12">
    <source>
        <dbReference type="PROSITE" id="PS50071"/>
    </source>
</evidence>
<reference evidence="13 14" key="1">
    <citation type="journal article" date="2015" name="Proc. Natl. Acad. Sci. U.S.A.">
        <title>The resurrection genome of Boea hygrometrica: A blueprint for survival of dehydration.</title>
        <authorList>
            <person name="Xiao L."/>
            <person name="Yang G."/>
            <person name="Zhang L."/>
            <person name="Yang X."/>
            <person name="Zhao S."/>
            <person name="Ji Z."/>
            <person name="Zhou Q."/>
            <person name="Hu M."/>
            <person name="Wang Y."/>
            <person name="Chen M."/>
            <person name="Xu Y."/>
            <person name="Jin H."/>
            <person name="Xiao X."/>
            <person name="Hu G."/>
            <person name="Bao F."/>
            <person name="Hu Y."/>
            <person name="Wan P."/>
            <person name="Li L."/>
            <person name="Deng X."/>
            <person name="Kuang T."/>
            <person name="Xiang C."/>
            <person name="Zhu J.K."/>
            <person name="Oliver M.J."/>
            <person name="He Y."/>
        </authorList>
    </citation>
    <scope>NUCLEOTIDE SEQUENCE [LARGE SCALE GENOMIC DNA]</scope>
    <source>
        <strain evidence="14">cv. XS01</strain>
    </source>
</reference>
<evidence type="ECO:0000256" key="11">
    <source>
        <dbReference type="SAM" id="Coils"/>
    </source>
</evidence>
<comment type="similarity">
    <text evidence="7 10">Belongs to the HD-ZIP homeobox family. Class I subfamily.</text>
</comment>
<dbReference type="PROSITE" id="PS00027">
    <property type="entry name" value="HOMEOBOX_1"/>
    <property type="match status" value="1"/>
</dbReference>
<evidence type="ECO:0000313" key="13">
    <source>
        <dbReference type="EMBL" id="KZV19009.1"/>
    </source>
</evidence>
<dbReference type="EMBL" id="KV017149">
    <property type="protein sequence ID" value="KZV19009.1"/>
    <property type="molecule type" value="Genomic_DNA"/>
</dbReference>
<evidence type="ECO:0000256" key="3">
    <source>
        <dbReference type="ARBA" id="ARBA00023125"/>
    </source>
</evidence>
<dbReference type="PANTHER" id="PTHR24326">
    <property type="entry name" value="HOMEOBOX-LEUCINE ZIPPER PROTEIN"/>
    <property type="match status" value="1"/>
</dbReference>
<sequence>MDPLEYDPQMLLDISQFYTSETCNQILPEKEKQKARGRRKKISKNIDGENVGVMLRKTKLNEEQVNILEKHFGSEHKLESERKDRLAAELGLQPRQVAVWFQNRRAKWKSQRLEEEYSKLKSQHDTAVVEKCCLETQLLKLQEQLKDAEKEIQRLSSNSPTSSFSMEAMDPSNYLGEFGAQGLESVFHLPTNDFVPSLQWDNFYYV</sequence>
<evidence type="ECO:0000313" key="14">
    <source>
        <dbReference type="Proteomes" id="UP000250235"/>
    </source>
</evidence>
<keyword evidence="4 8" id="KW-0371">Homeobox</keyword>
<dbReference type="GO" id="GO:0000976">
    <property type="term" value="F:transcription cis-regulatory region binding"/>
    <property type="evidence" value="ECO:0007669"/>
    <property type="project" value="UniProtKB-ARBA"/>
</dbReference>
<keyword evidence="11" id="KW-0175">Coiled coil</keyword>
<comment type="subcellular location">
    <subcellularLocation>
        <location evidence="1 8 9">Nucleus</location>
    </subcellularLocation>
</comment>
<comment type="function">
    <text evidence="10">Transcription factor.</text>
</comment>
<evidence type="ECO:0000256" key="2">
    <source>
        <dbReference type="ARBA" id="ARBA00023015"/>
    </source>
</evidence>
<keyword evidence="14" id="KW-1185">Reference proteome</keyword>
<keyword evidence="3 8" id="KW-0238">DNA-binding</keyword>
<dbReference type="InterPro" id="IPR001356">
    <property type="entry name" value="HD"/>
</dbReference>
<dbReference type="InterPro" id="IPR009057">
    <property type="entry name" value="Homeodomain-like_sf"/>
</dbReference>
<protein>
    <recommendedName>
        <fullName evidence="10">Homeobox-leucine zipper protein</fullName>
    </recommendedName>
    <alternativeName>
        <fullName evidence="10">HD-ZIP protein</fullName>
    </alternativeName>
    <alternativeName>
        <fullName evidence="10">Homeodomain transcription factor</fullName>
    </alternativeName>
</protein>
<dbReference type="Proteomes" id="UP000250235">
    <property type="component" value="Unassembled WGS sequence"/>
</dbReference>
<dbReference type="InterPro" id="IPR000047">
    <property type="entry name" value="HTH_motif"/>
</dbReference>
<evidence type="ECO:0000256" key="4">
    <source>
        <dbReference type="ARBA" id="ARBA00023155"/>
    </source>
</evidence>
<evidence type="ECO:0000256" key="6">
    <source>
        <dbReference type="ARBA" id="ARBA00023242"/>
    </source>
</evidence>
<keyword evidence="2 10" id="KW-0805">Transcription regulation</keyword>
<evidence type="ECO:0000256" key="5">
    <source>
        <dbReference type="ARBA" id="ARBA00023163"/>
    </source>
</evidence>
<dbReference type="Gene3D" id="1.10.10.60">
    <property type="entry name" value="Homeodomain-like"/>
    <property type="match status" value="1"/>
</dbReference>
<evidence type="ECO:0000256" key="8">
    <source>
        <dbReference type="PROSITE-ProRule" id="PRU00108"/>
    </source>
</evidence>
<keyword evidence="6 8" id="KW-0539">Nucleus</keyword>
<accession>A0A2Z7AIT4</accession>
<dbReference type="Pfam" id="PF00046">
    <property type="entry name" value="Homeodomain"/>
    <property type="match status" value="1"/>
</dbReference>
<dbReference type="InterPro" id="IPR017970">
    <property type="entry name" value="Homeobox_CS"/>
</dbReference>
<dbReference type="FunFam" id="1.10.10.60:FF:000144">
    <property type="entry name" value="homeobox-leucine zipper protein ATHB-6-like"/>
    <property type="match status" value="1"/>
</dbReference>
<gene>
    <name evidence="13" type="ORF">F511_08437</name>
</gene>
<dbReference type="OrthoDB" id="6159439at2759"/>
<evidence type="ECO:0000256" key="7">
    <source>
        <dbReference type="ARBA" id="ARBA00025748"/>
    </source>
</evidence>
<dbReference type="SUPFAM" id="SSF46689">
    <property type="entry name" value="Homeodomain-like"/>
    <property type="match status" value="1"/>
</dbReference>
<feature type="coiled-coil region" evidence="11">
    <location>
        <begin position="103"/>
        <end position="158"/>
    </location>
</feature>
<dbReference type="GO" id="GO:0005634">
    <property type="term" value="C:nucleus"/>
    <property type="evidence" value="ECO:0007669"/>
    <property type="project" value="UniProtKB-SubCell"/>
</dbReference>
<keyword evidence="5 10" id="KW-0804">Transcription</keyword>
<dbReference type="PROSITE" id="PS50071">
    <property type="entry name" value="HOMEOBOX_2"/>
    <property type="match status" value="1"/>
</dbReference>
<evidence type="ECO:0000256" key="10">
    <source>
        <dbReference type="RuleBase" id="RU369038"/>
    </source>
</evidence>
<proteinExistence type="inferred from homology"/>
<name>A0A2Z7AIT4_9LAMI</name>
<dbReference type="AlphaFoldDB" id="A0A2Z7AIT4"/>
<dbReference type="GO" id="GO:0000981">
    <property type="term" value="F:DNA-binding transcription factor activity, RNA polymerase II-specific"/>
    <property type="evidence" value="ECO:0007669"/>
    <property type="project" value="UniProtKB-UniRule"/>
</dbReference>
<evidence type="ECO:0000256" key="9">
    <source>
        <dbReference type="RuleBase" id="RU000682"/>
    </source>
</evidence>
<dbReference type="GO" id="GO:0045893">
    <property type="term" value="P:positive regulation of DNA-templated transcription"/>
    <property type="evidence" value="ECO:0007669"/>
    <property type="project" value="TreeGrafter"/>
</dbReference>
<evidence type="ECO:0000256" key="1">
    <source>
        <dbReference type="ARBA" id="ARBA00004123"/>
    </source>
</evidence>
<dbReference type="CDD" id="cd00086">
    <property type="entry name" value="homeodomain"/>
    <property type="match status" value="1"/>
</dbReference>
<dbReference type="InterPro" id="IPR045224">
    <property type="entry name" value="HDZip_class_I_plant"/>
</dbReference>
<feature type="domain" description="Homeobox" evidence="12">
    <location>
        <begin position="56"/>
        <end position="111"/>
    </location>
</feature>
<organism evidence="13 14">
    <name type="scientific">Dorcoceras hygrometricum</name>
    <dbReference type="NCBI Taxonomy" id="472368"/>
    <lineage>
        <taxon>Eukaryota</taxon>
        <taxon>Viridiplantae</taxon>
        <taxon>Streptophyta</taxon>
        <taxon>Embryophyta</taxon>
        <taxon>Tracheophyta</taxon>
        <taxon>Spermatophyta</taxon>
        <taxon>Magnoliopsida</taxon>
        <taxon>eudicotyledons</taxon>
        <taxon>Gunneridae</taxon>
        <taxon>Pentapetalae</taxon>
        <taxon>asterids</taxon>
        <taxon>lamiids</taxon>
        <taxon>Lamiales</taxon>
        <taxon>Gesneriaceae</taxon>
        <taxon>Didymocarpoideae</taxon>
        <taxon>Trichosporeae</taxon>
        <taxon>Loxocarpinae</taxon>
        <taxon>Dorcoceras</taxon>
    </lineage>
</organism>
<dbReference type="PANTHER" id="PTHR24326:SF527">
    <property type="entry name" value="HOMEOBOX-LEUCINE ZIPPER PROTEIN ATHB-40"/>
    <property type="match status" value="1"/>
</dbReference>
<feature type="DNA-binding region" description="Homeobox" evidence="8">
    <location>
        <begin position="58"/>
        <end position="112"/>
    </location>
</feature>
<dbReference type="SMART" id="SM00389">
    <property type="entry name" value="HOX"/>
    <property type="match status" value="1"/>
</dbReference>
<dbReference type="PRINTS" id="PR00031">
    <property type="entry name" value="HTHREPRESSR"/>
</dbReference>